<dbReference type="PANTHER" id="PTHR12959:SF11">
    <property type="entry name" value="GPI TRANSAMIDASE COMPONENT PIG-T"/>
    <property type="match status" value="1"/>
</dbReference>
<dbReference type="SUPFAM" id="SSF46934">
    <property type="entry name" value="UBA-like"/>
    <property type="match status" value="1"/>
</dbReference>
<dbReference type="InterPro" id="IPR018997">
    <property type="entry name" value="PUB_domain"/>
</dbReference>
<name>A0ABD1RG10_9LAMI</name>
<dbReference type="SUPFAM" id="SSF143503">
    <property type="entry name" value="PUG domain-like"/>
    <property type="match status" value="1"/>
</dbReference>
<dbReference type="InterPro" id="IPR036339">
    <property type="entry name" value="PUB-like_dom_sf"/>
</dbReference>
<comment type="caution">
    <text evidence="3">The sequence shown here is derived from an EMBL/GenBank/DDBJ whole genome shotgun (WGS) entry which is preliminary data.</text>
</comment>
<feature type="compositionally biased region" description="Polar residues" evidence="1">
    <location>
        <begin position="855"/>
        <end position="870"/>
    </location>
</feature>
<keyword evidence="4" id="KW-1185">Reference proteome</keyword>
<dbReference type="Gene3D" id="1.20.58.2190">
    <property type="match status" value="1"/>
</dbReference>
<dbReference type="InterPro" id="IPR007245">
    <property type="entry name" value="PIG-T"/>
</dbReference>
<feature type="compositionally biased region" description="Basic and acidic residues" evidence="1">
    <location>
        <begin position="813"/>
        <end position="825"/>
    </location>
</feature>
<dbReference type="InterPro" id="IPR009060">
    <property type="entry name" value="UBA-like_sf"/>
</dbReference>
<organism evidence="3 4">
    <name type="scientific">Abeliophyllum distichum</name>
    <dbReference type="NCBI Taxonomy" id="126358"/>
    <lineage>
        <taxon>Eukaryota</taxon>
        <taxon>Viridiplantae</taxon>
        <taxon>Streptophyta</taxon>
        <taxon>Embryophyta</taxon>
        <taxon>Tracheophyta</taxon>
        <taxon>Spermatophyta</taxon>
        <taxon>Magnoliopsida</taxon>
        <taxon>eudicotyledons</taxon>
        <taxon>Gunneridae</taxon>
        <taxon>Pentapetalae</taxon>
        <taxon>asterids</taxon>
        <taxon>lamiids</taxon>
        <taxon>Lamiales</taxon>
        <taxon>Oleaceae</taxon>
        <taxon>Forsythieae</taxon>
        <taxon>Abeliophyllum</taxon>
    </lineage>
</organism>
<proteinExistence type="predicted"/>
<dbReference type="Pfam" id="PF04113">
    <property type="entry name" value="Gpi16"/>
    <property type="match status" value="1"/>
</dbReference>
<dbReference type="AlphaFoldDB" id="A0ABD1RG10"/>
<dbReference type="Pfam" id="PF22562">
    <property type="entry name" value="UBA_7"/>
    <property type="match status" value="1"/>
</dbReference>
<accession>A0ABD1RG10</accession>
<reference evidence="4" key="1">
    <citation type="submission" date="2024-07" db="EMBL/GenBank/DDBJ databases">
        <title>Two chromosome-level genome assemblies of Korean endemic species Abeliophyllum distichum and Forsythia ovata (Oleaceae).</title>
        <authorList>
            <person name="Jang H."/>
        </authorList>
    </citation>
    <scope>NUCLEOTIDE SEQUENCE [LARGE SCALE GENOMIC DNA]</scope>
</reference>
<gene>
    <name evidence="3" type="ORF">Adt_30885</name>
</gene>
<protein>
    <submittedName>
        <fullName evidence="3">GPI transamidase component Gpi16 subunit family protein</fullName>
    </submittedName>
</protein>
<sequence>MAEELNEEFTEGLLLRPLPDRKVLAHFHFQSSVPPTRTYGRHHHLFPKSIYQLINKFRVREMELSFTQGRWNYEHWGGYDPISSSNAKPPGVELWADFDVSLDQVDASWKNLTHALSGLFCASINFLEHSTSYSAPQWSFRSFAGKLRYGTLPREAVCTENLTPWLKLLPCRDKAGLSALMDRPSIYRGYYHSQRLHLTSDEFDKAKSNSGIMLEQTLTVVLQPSTLGDRAMVTGKTLQPSWSLSSLFGRKVHGKCSVSKSSNVYVQFEPNLVSELKEVWKKSEESENGILLHDAFWNNPIFEMSASPDRVVKELENLQKEDSSILYEFLVEDYNDSKPFDLGLRWKLPVVWSCKQAPLHASRFLMGSGNERGAIAISLRSSSNNNTQRVGCSEKGSWLWIDIFQVVPWYVKVYYHTLKVFIDGELQSTMENIEKMHLSPSEDKVSPGVMEMKLRLPCSVKTAALTLEFDKGFLHIDEYPPDANQGFDIPSAVVSFTGFQASIGFEDNFLNELPILNELQERKHVLSYTEVLLVPLTTPDFSMPYNVITITCTVFALYFGSLLNALRRRVGEEERLLKSKAAKKRGPLSLMLSKLSVKLKGRPLEPSQIPSTSPSFINYKLIVKVILVAGMAAGWQPFLKPVKRRTSTTFIPKTSHSKLTEKVHRGDCAHRNEGVFEYSKMVNQQVNKRLLSDLEAMGFSEAQATKALHQSGNLSIEAAVNWIVDNENDAATHEMPMCPQDPVNIIIEEINPSLISEKVKLSAQELRNRSCIKKAEEKKNLEREREKERIGAGKELLGAKQIVEERERKRILAQRKAEKEEERRAREKIRHKLQQDKAERRAGLGLPLEGPTSVIPATSLVQGTRSSPSDDSAEFPFKCAGKAELLRKCLESLKHQNKEDNTKVIRAFQTLLIYVRNVVRNPEEGKFRKIRISNPAFQDRVGKFEDAIKFLELCEFDRVEGGNFLFLPREKCDCRLTCSTFSPAYIRFRIYSYVVIVVLDFLQGVTTIAGGKSNVVGYWDGPSEDAKFSSDFDVIYVKATCSLLVVDRGNAALRQFSLNIEDCDYQNSSTSAAVLKDSELCRETKKKDLKEVLESVTVAGLVGILRQFDDLVE</sequence>
<evidence type="ECO:0000259" key="2">
    <source>
        <dbReference type="PROSITE" id="PS50030"/>
    </source>
</evidence>
<evidence type="ECO:0000313" key="4">
    <source>
        <dbReference type="Proteomes" id="UP001604336"/>
    </source>
</evidence>
<dbReference type="Gene3D" id="1.10.8.10">
    <property type="entry name" value="DNA helicase RuvA subunit, C-terminal domain"/>
    <property type="match status" value="1"/>
</dbReference>
<dbReference type="InterPro" id="IPR015940">
    <property type="entry name" value="UBA"/>
</dbReference>
<dbReference type="PROSITE" id="PS50030">
    <property type="entry name" value="UBA"/>
    <property type="match status" value="1"/>
</dbReference>
<dbReference type="PANTHER" id="PTHR12959">
    <property type="entry name" value="GPI TRANSAMIDASE COMPONENT PIG-T-RELATED"/>
    <property type="match status" value="1"/>
</dbReference>
<feature type="domain" description="UBA" evidence="2">
    <location>
        <begin position="685"/>
        <end position="726"/>
    </location>
</feature>
<evidence type="ECO:0000256" key="1">
    <source>
        <dbReference type="SAM" id="MobiDB-lite"/>
    </source>
</evidence>
<evidence type="ECO:0000313" key="3">
    <source>
        <dbReference type="EMBL" id="KAL2486129.1"/>
    </source>
</evidence>
<feature type="region of interest" description="Disordered" evidence="1">
    <location>
        <begin position="813"/>
        <end position="873"/>
    </location>
</feature>
<dbReference type="EMBL" id="JBFOLK010000009">
    <property type="protein sequence ID" value="KAL2486129.1"/>
    <property type="molecule type" value="Genomic_DNA"/>
</dbReference>
<feature type="compositionally biased region" description="Basic and acidic residues" evidence="1">
    <location>
        <begin position="833"/>
        <end position="842"/>
    </location>
</feature>
<dbReference type="SMART" id="SM00580">
    <property type="entry name" value="PUG"/>
    <property type="match status" value="1"/>
</dbReference>
<dbReference type="Pfam" id="PF09409">
    <property type="entry name" value="PUB"/>
    <property type="match status" value="1"/>
</dbReference>
<dbReference type="Proteomes" id="UP001604336">
    <property type="component" value="Unassembled WGS sequence"/>
</dbReference>